<dbReference type="EMBL" id="PGUY01000023">
    <property type="protein sequence ID" value="PLT30333.1"/>
    <property type="molecule type" value="Genomic_DNA"/>
</dbReference>
<comment type="caution">
    <text evidence="2">The sequence shown here is derived from an EMBL/GenBank/DDBJ whole genome shotgun (WGS) entry which is preliminary data.</text>
</comment>
<keyword evidence="1" id="KW-0472">Membrane</keyword>
<sequence>MLVGYRPVYGFGGYGRRPYYGGSGWSIGAPFLGGLVGGLIGSAILRPRPYPFYGGAIPPAPGLGAYPGYGAYGGYGAGLGGYGVGPGGYY</sequence>
<keyword evidence="1" id="KW-1133">Transmembrane helix</keyword>
<organism evidence="2 3">
    <name type="scientific">Peribacillus deserti</name>
    <dbReference type="NCBI Taxonomy" id="673318"/>
    <lineage>
        <taxon>Bacteria</taxon>
        <taxon>Bacillati</taxon>
        <taxon>Bacillota</taxon>
        <taxon>Bacilli</taxon>
        <taxon>Bacillales</taxon>
        <taxon>Bacillaceae</taxon>
        <taxon>Peribacillus</taxon>
    </lineage>
</organism>
<name>A0A2N5M7R1_9BACI</name>
<evidence type="ECO:0000313" key="2">
    <source>
        <dbReference type="EMBL" id="PLT30333.1"/>
    </source>
</evidence>
<gene>
    <name evidence="2" type="ORF">CUU66_08310</name>
</gene>
<feature type="transmembrane region" description="Helical" evidence="1">
    <location>
        <begin position="25"/>
        <end position="45"/>
    </location>
</feature>
<proteinExistence type="predicted"/>
<evidence type="ECO:0000313" key="3">
    <source>
        <dbReference type="Proteomes" id="UP000234748"/>
    </source>
</evidence>
<dbReference type="AlphaFoldDB" id="A0A2N5M7R1"/>
<keyword evidence="1" id="KW-0812">Transmembrane</keyword>
<protein>
    <submittedName>
        <fullName evidence="2">Spore coat protein</fullName>
    </submittedName>
</protein>
<keyword evidence="3" id="KW-1185">Reference proteome</keyword>
<dbReference type="Proteomes" id="UP000234748">
    <property type="component" value="Unassembled WGS sequence"/>
</dbReference>
<accession>A0A2N5M7R1</accession>
<reference evidence="2 3" key="1">
    <citation type="submission" date="2017-11" db="EMBL/GenBank/DDBJ databases">
        <title>Comparitive Functional Genomics of Dry Heat Resistant strains isolated from the Viking Spacecraft.</title>
        <authorList>
            <person name="Seuylemezian A."/>
            <person name="Cooper K."/>
            <person name="Vaishampayan P."/>
        </authorList>
    </citation>
    <scope>NUCLEOTIDE SEQUENCE [LARGE SCALE GENOMIC DNA]</scope>
    <source>
        <strain evidence="2 3">V1-29</strain>
    </source>
</reference>
<evidence type="ECO:0000256" key="1">
    <source>
        <dbReference type="SAM" id="Phobius"/>
    </source>
</evidence>
<keyword evidence="2" id="KW-0946">Virion</keyword>
<keyword evidence="2" id="KW-0167">Capsid protein</keyword>